<reference evidence="3" key="1">
    <citation type="submission" date="2023-03" db="EMBL/GenBank/DDBJ databases">
        <authorList>
            <person name="Steffen K."/>
            <person name="Cardenas P."/>
        </authorList>
    </citation>
    <scope>NUCLEOTIDE SEQUENCE</scope>
</reference>
<feature type="compositionally biased region" description="Polar residues" evidence="1">
    <location>
        <begin position="354"/>
        <end position="364"/>
    </location>
</feature>
<dbReference type="Proteomes" id="UP001174909">
    <property type="component" value="Unassembled WGS sequence"/>
</dbReference>
<dbReference type="InterPro" id="IPR016024">
    <property type="entry name" value="ARM-type_fold"/>
</dbReference>
<name>A0AA35TBM4_GEOBA</name>
<keyword evidence="4" id="KW-1185">Reference proteome</keyword>
<organism evidence="3 4">
    <name type="scientific">Geodia barretti</name>
    <name type="common">Barrett's horny sponge</name>
    <dbReference type="NCBI Taxonomy" id="519541"/>
    <lineage>
        <taxon>Eukaryota</taxon>
        <taxon>Metazoa</taxon>
        <taxon>Porifera</taxon>
        <taxon>Demospongiae</taxon>
        <taxon>Heteroscleromorpha</taxon>
        <taxon>Tetractinellida</taxon>
        <taxon>Astrophorina</taxon>
        <taxon>Geodiidae</taxon>
        <taxon>Geodia</taxon>
    </lineage>
</organism>
<comment type="caution">
    <text evidence="3">The sequence shown here is derived from an EMBL/GenBank/DDBJ whole genome shotgun (WGS) entry which is preliminary data.</text>
</comment>
<evidence type="ECO:0000259" key="2">
    <source>
        <dbReference type="Pfam" id="PF04063"/>
    </source>
</evidence>
<protein>
    <submittedName>
        <fullName evidence="3">Protein HGH1 homolog</fullName>
    </submittedName>
</protein>
<dbReference type="InterPro" id="IPR011989">
    <property type="entry name" value="ARM-like"/>
</dbReference>
<dbReference type="AlphaFoldDB" id="A0AA35TBM4"/>
<feature type="domain" description="Protein HGH1 N-terminal" evidence="2">
    <location>
        <begin position="98"/>
        <end position="271"/>
    </location>
</feature>
<dbReference type="PANTHER" id="PTHR13387">
    <property type="entry name" value="PROTEIN HGH1 HOMOLOG"/>
    <property type="match status" value="1"/>
</dbReference>
<proteinExistence type="predicted"/>
<dbReference type="InterPro" id="IPR007205">
    <property type="entry name" value="Protein_HGH1_N"/>
</dbReference>
<dbReference type="SUPFAM" id="SSF48371">
    <property type="entry name" value="ARM repeat"/>
    <property type="match status" value="1"/>
</dbReference>
<dbReference type="InterPro" id="IPR039717">
    <property type="entry name" value="Hgh1"/>
</dbReference>
<feature type="region of interest" description="Disordered" evidence="1">
    <location>
        <begin position="342"/>
        <end position="370"/>
    </location>
</feature>
<dbReference type="Pfam" id="PF04063">
    <property type="entry name" value="DUF383"/>
    <property type="match status" value="1"/>
</dbReference>
<gene>
    <name evidence="3" type="ORF">GBAR_LOCUS24407</name>
</gene>
<evidence type="ECO:0000313" key="4">
    <source>
        <dbReference type="Proteomes" id="UP001174909"/>
    </source>
</evidence>
<dbReference type="PANTHER" id="PTHR13387:SF9">
    <property type="entry name" value="PROTEIN HGH1 HOMOLOG"/>
    <property type="match status" value="1"/>
</dbReference>
<dbReference type="Gene3D" id="1.25.10.10">
    <property type="entry name" value="Leucine-rich Repeat Variant"/>
    <property type="match status" value="1"/>
</dbReference>
<evidence type="ECO:0000256" key="1">
    <source>
        <dbReference type="SAM" id="MobiDB-lite"/>
    </source>
</evidence>
<accession>A0AA35TBM4</accession>
<evidence type="ECO:0000313" key="3">
    <source>
        <dbReference type="EMBL" id="CAI8043956.1"/>
    </source>
</evidence>
<sequence length="370" mass="40622">MIMAELDELCEFLSPSARLDLRSSALDYVLGLTGSSEGLALLGKHTRLLQRLLELAGDSSQPVLCRDSHLALLNASADAELAESLVRLDAAPRLLERLVDSKWKEADKICMTLSNLTRGESGSSAVSRALAESGGCSVSLYNLVDIFGRVGYSKHANYDYLATVFSNISRLGLVRKMFLNRDKCIVPRLLHYTQSSSLTRRGGIIGLLRNLCFQVESHEWLLGEEVDILPSLLLPLAGPEELSEDEAERLPIDLQYLPNDKTREEDPDIRKMLLEALTKASSKIFLYLAYVTILSMSEVYKDEGVRRCCLELISILIGEEPEPGMRDLDKVAIPSEMSRQLDRLGETGGAVDSVASQSGGSLVSSEVAKS</sequence>
<dbReference type="EMBL" id="CASHTH010003371">
    <property type="protein sequence ID" value="CAI8043956.1"/>
    <property type="molecule type" value="Genomic_DNA"/>
</dbReference>